<dbReference type="EMBL" id="BMAV01005013">
    <property type="protein sequence ID" value="GFY45737.1"/>
    <property type="molecule type" value="Genomic_DNA"/>
</dbReference>
<dbReference type="Proteomes" id="UP000886998">
    <property type="component" value="Unassembled WGS sequence"/>
</dbReference>
<keyword evidence="2" id="KW-1185">Reference proteome</keyword>
<reference evidence="1" key="1">
    <citation type="submission" date="2020-08" db="EMBL/GenBank/DDBJ databases">
        <title>Multicomponent nature underlies the extraordinary mechanical properties of spider dragline silk.</title>
        <authorList>
            <person name="Kono N."/>
            <person name="Nakamura H."/>
            <person name="Mori M."/>
            <person name="Yoshida Y."/>
            <person name="Ohtoshi R."/>
            <person name="Malay A.D."/>
            <person name="Moran D.A.P."/>
            <person name="Tomita M."/>
            <person name="Numata K."/>
            <person name="Arakawa K."/>
        </authorList>
    </citation>
    <scope>NUCLEOTIDE SEQUENCE</scope>
</reference>
<evidence type="ECO:0000313" key="2">
    <source>
        <dbReference type="Proteomes" id="UP000886998"/>
    </source>
</evidence>
<protein>
    <submittedName>
        <fullName evidence="1">Uncharacterized protein</fullName>
    </submittedName>
</protein>
<evidence type="ECO:0000313" key="1">
    <source>
        <dbReference type="EMBL" id="GFY45737.1"/>
    </source>
</evidence>
<gene>
    <name evidence="1" type="ORF">TNIN_166771</name>
</gene>
<comment type="caution">
    <text evidence="1">The sequence shown here is derived from an EMBL/GenBank/DDBJ whole genome shotgun (WGS) entry which is preliminary data.</text>
</comment>
<organism evidence="1 2">
    <name type="scientific">Trichonephila inaurata madagascariensis</name>
    <dbReference type="NCBI Taxonomy" id="2747483"/>
    <lineage>
        <taxon>Eukaryota</taxon>
        <taxon>Metazoa</taxon>
        <taxon>Ecdysozoa</taxon>
        <taxon>Arthropoda</taxon>
        <taxon>Chelicerata</taxon>
        <taxon>Arachnida</taxon>
        <taxon>Araneae</taxon>
        <taxon>Araneomorphae</taxon>
        <taxon>Entelegynae</taxon>
        <taxon>Araneoidea</taxon>
        <taxon>Nephilidae</taxon>
        <taxon>Trichonephila</taxon>
        <taxon>Trichonephila inaurata</taxon>
    </lineage>
</organism>
<proteinExistence type="predicted"/>
<accession>A0A8X7BX00</accession>
<sequence>MLVSIVFEPNSETKVLQLKTNVIKSKGLQNVYLMRQYKATKQTYGHCIPCLQSSIGKNSFNLLSSYRTRLLLISEKLLPQTNHDFHYIKRLNIHVPGETRPRTIPLQPLLEDPNIVLAGLWCAECFHRISCVLSHLQKVQLIN</sequence>
<dbReference type="AlphaFoldDB" id="A0A8X7BX00"/>
<name>A0A8X7BX00_9ARAC</name>